<evidence type="ECO:0000313" key="2">
    <source>
        <dbReference type="EMBL" id="QDT60257.1"/>
    </source>
</evidence>
<organism evidence="2 3">
    <name type="scientific">Stieleria bergensis</name>
    <dbReference type="NCBI Taxonomy" id="2528025"/>
    <lineage>
        <taxon>Bacteria</taxon>
        <taxon>Pseudomonadati</taxon>
        <taxon>Planctomycetota</taxon>
        <taxon>Planctomycetia</taxon>
        <taxon>Pirellulales</taxon>
        <taxon>Pirellulaceae</taxon>
        <taxon>Stieleria</taxon>
    </lineage>
</organism>
<evidence type="ECO:0008006" key="4">
    <source>
        <dbReference type="Google" id="ProtNLM"/>
    </source>
</evidence>
<reference evidence="2 3" key="1">
    <citation type="submission" date="2019-02" db="EMBL/GenBank/DDBJ databases">
        <title>Deep-cultivation of Planctomycetes and their phenomic and genomic characterization uncovers novel biology.</title>
        <authorList>
            <person name="Wiegand S."/>
            <person name="Jogler M."/>
            <person name="Boedeker C."/>
            <person name="Pinto D."/>
            <person name="Vollmers J."/>
            <person name="Rivas-Marin E."/>
            <person name="Kohn T."/>
            <person name="Peeters S.H."/>
            <person name="Heuer A."/>
            <person name="Rast P."/>
            <person name="Oberbeckmann S."/>
            <person name="Bunk B."/>
            <person name="Jeske O."/>
            <person name="Meyerdierks A."/>
            <person name="Storesund J.E."/>
            <person name="Kallscheuer N."/>
            <person name="Luecker S."/>
            <person name="Lage O.M."/>
            <person name="Pohl T."/>
            <person name="Merkel B.J."/>
            <person name="Hornburger P."/>
            <person name="Mueller R.-W."/>
            <person name="Bruemmer F."/>
            <person name="Labrenz M."/>
            <person name="Spormann A.M."/>
            <person name="Op den Camp H."/>
            <person name="Overmann J."/>
            <person name="Amann R."/>
            <person name="Jetten M.S.M."/>
            <person name="Mascher T."/>
            <person name="Medema M.H."/>
            <person name="Devos D.P."/>
            <person name="Kaster A.-K."/>
            <person name="Ovreas L."/>
            <person name="Rohde M."/>
            <person name="Galperin M.Y."/>
            <person name="Jogler C."/>
        </authorList>
    </citation>
    <scope>NUCLEOTIDE SEQUENCE [LARGE SCALE GENOMIC DNA]</scope>
    <source>
        <strain evidence="2 3">SV_7m_r</strain>
    </source>
</reference>
<name>A0A517SVU6_9BACT</name>
<dbReference type="Proteomes" id="UP000315003">
    <property type="component" value="Chromosome"/>
</dbReference>
<feature type="chain" id="PRO_5021926881" description="3-keto-disaccharide hydrolase domain-containing protein" evidence="1">
    <location>
        <begin position="27"/>
        <end position="276"/>
    </location>
</feature>
<keyword evidence="1" id="KW-0732">Signal</keyword>
<evidence type="ECO:0000313" key="3">
    <source>
        <dbReference type="Proteomes" id="UP000315003"/>
    </source>
</evidence>
<evidence type="ECO:0000256" key="1">
    <source>
        <dbReference type="SAM" id="SignalP"/>
    </source>
</evidence>
<dbReference type="AlphaFoldDB" id="A0A517SVU6"/>
<accession>A0A517SVU6</accession>
<proteinExistence type="predicted"/>
<feature type="signal peptide" evidence="1">
    <location>
        <begin position="1"/>
        <end position="26"/>
    </location>
</feature>
<protein>
    <recommendedName>
        <fullName evidence="4">3-keto-disaccharide hydrolase domain-containing protein</fullName>
    </recommendedName>
</protein>
<gene>
    <name evidence="2" type="ORF">SV7mr_27770</name>
</gene>
<dbReference type="Gene3D" id="2.60.120.200">
    <property type="match status" value="1"/>
</dbReference>
<sequence precursor="true">MVDPMTKLFSCIATGLLLLMNSWCSAQQQGPGMRSIPHWGMAFDLAGDCEFIAESGKLSIVVPGSAKPHGLSPSLGSDKAPRVLQSVRGDFTVTVRVDGTFEPTKESTQRARIGYNGAGLLVMADERNFVRIERAGLHRPNGSEADFINFEMHVDGKLQRYGLPKDFPTDGSKPTWLRLERKGDVMLGSMSHDLETWHAGEPKKLIAEAWRNEEALVGVVAISNSRIPFRPSYSSLLIKRDNRSVVQDPSVKPVAKPASPGSRLRFIDRLRLRVRR</sequence>
<keyword evidence="3" id="KW-1185">Reference proteome</keyword>
<dbReference type="EMBL" id="CP036272">
    <property type="protein sequence ID" value="QDT60257.1"/>
    <property type="molecule type" value="Genomic_DNA"/>
</dbReference>